<evidence type="ECO:0000313" key="3">
    <source>
        <dbReference type="Proteomes" id="UP000000763"/>
    </source>
</evidence>
<dbReference type="EMBL" id="AP008216">
    <property type="protein sequence ID" value="BAH94931.1"/>
    <property type="molecule type" value="Genomic_DNA"/>
</dbReference>
<dbReference type="PANTHER" id="PTHR38382:SF1">
    <property type="entry name" value="RNA-BINDING PROTEIN"/>
    <property type="match status" value="1"/>
</dbReference>
<evidence type="ECO:0000256" key="1">
    <source>
        <dbReference type="SAM" id="MobiDB-lite"/>
    </source>
</evidence>
<sequence>MKGDRMRKKQTKNYPSRIRSTGGQTTLQSFLFKSSVVDEEVKPISPPPEKEEEEAISPPQPPKREIIRVTTKAIVKEKASAFSSVGSSSSSGKSGAGGGALNAAALFRRFNSSAPVPRAEAAGDGDGGVRLEIEDIAAGDRRRETRKRKSPLGARLASRIPSPPFRLSPLIRDAMSISLAGGGGGGDDHHSGGSGKRVVVLGDDPKPRPAARTMTTTATTRRQRRGRRHAGPTGRGEEGGDQAAYNHYASGGGWWHGEMEGVDGEEVGWTDDMWEGMGSITLGGLEWH</sequence>
<feature type="region of interest" description="Disordered" evidence="1">
    <location>
        <begin position="37"/>
        <end position="65"/>
    </location>
</feature>
<feature type="compositionally biased region" description="Polar residues" evidence="1">
    <location>
        <begin position="12"/>
        <end position="25"/>
    </location>
</feature>
<organism evidence="2 3">
    <name type="scientific">Oryza sativa subsp. japonica</name>
    <name type="common">Rice</name>
    <dbReference type="NCBI Taxonomy" id="39947"/>
    <lineage>
        <taxon>Eukaryota</taxon>
        <taxon>Viridiplantae</taxon>
        <taxon>Streptophyta</taxon>
        <taxon>Embryophyta</taxon>
        <taxon>Tracheophyta</taxon>
        <taxon>Spermatophyta</taxon>
        <taxon>Magnoliopsida</taxon>
        <taxon>Liliopsida</taxon>
        <taxon>Poales</taxon>
        <taxon>Poaceae</taxon>
        <taxon>BOP clade</taxon>
        <taxon>Oryzoideae</taxon>
        <taxon>Oryzeae</taxon>
        <taxon>Oryzinae</taxon>
        <taxon>Oryza</taxon>
        <taxon>Oryza sativa</taxon>
    </lineage>
</organism>
<protein>
    <submittedName>
        <fullName evidence="2">Os10g0474600 protein</fullName>
    </submittedName>
</protein>
<dbReference type="PANTHER" id="PTHR38382">
    <property type="entry name" value="RNA-BINDING PROTEIN"/>
    <property type="match status" value="1"/>
</dbReference>
<name>C7J814_ORYSJ</name>
<feature type="region of interest" description="Disordered" evidence="1">
    <location>
        <begin position="1"/>
        <end position="25"/>
    </location>
</feature>
<gene>
    <name evidence="2" type="ordered locus">Os10g0474600</name>
</gene>
<reference evidence="2 3" key="1">
    <citation type="journal article" date="2005" name="Nature">
        <title>The map-based sequence of the rice genome.</title>
        <authorList>
            <consortium name="International rice genome sequencing project (IRGSP)"/>
            <person name="Matsumoto T."/>
            <person name="Wu J."/>
            <person name="Kanamori H."/>
            <person name="Katayose Y."/>
            <person name="Fujisawa M."/>
            <person name="Namiki N."/>
            <person name="Mizuno H."/>
            <person name="Yamamoto K."/>
            <person name="Antonio B.A."/>
            <person name="Baba T."/>
            <person name="Sakata K."/>
            <person name="Nagamura Y."/>
            <person name="Aoki H."/>
            <person name="Arikawa K."/>
            <person name="Arita K."/>
            <person name="Bito T."/>
            <person name="Chiden Y."/>
            <person name="Fujitsuka N."/>
            <person name="Fukunaka R."/>
            <person name="Hamada M."/>
            <person name="Harada C."/>
            <person name="Hayashi A."/>
            <person name="Hijishita S."/>
            <person name="Honda M."/>
            <person name="Hosokawa S."/>
            <person name="Ichikawa Y."/>
            <person name="Idonuma A."/>
            <person name="Iijima M."/>
            <person name="Ikeda M."/>
            <person name="Ikeno M."/>
            <person name="Ito K."/>
            <person name="Ito S."/>
            <person name="Ito T."/>
            <person name="Ito Y."/>
            <person name="Ito Y."/>
            <person name="Iwabuchi A."/>
            <person name="Kamiya K."/>
            <person name="Karasawa W."/>
            <person name="Kurita K."/>
            <person name="Katagiri S."/>
            <person name="Kikuta A."/>
            <person name="Kobayashi H."/>
            <person name="Kobayashi N."/>
            <person name="Machita K."/>
            <person name="Maehara T."/>
            <person name="Masukawa M."/>
            <person name="Mizubayashi T."/>
            <person name="Mukai Y."/>
            <person name="Nagasaki H."/>
            <person name="Nagata Y."/>
            <person name="Naito S."/>
            <person name="Nakashima M."/>
            <person name="Nakama Y."/>
            <person name="Nakamichi Y."/>
            <person name="Nakamura M."/>
            <person name="Meguro A."/>
            <person name="Negishi M."/>
            <person name="Ohta I."/>
            <person name="Ohta T."/>
            <person name="Okamoto M."/>
            <person name="Ono N."/>
            <person name="Saji S."/>
            <person name="Sakaguchi M."/>
            <person name="Sakai K."/>
            <person name="Shibata M."/>
            <person name="Shimokawa T."/>
            <person name="Song J."/>
            <person name="Takazaki Y."/>
            <person name="Terasawa K."/>
            <person name="Tsugane M."/>
            <person name="Tsuji K."/>
            <person name="Ueda S."/>
            <person name="Waki K."/>
            <person name="Yamagata H."/>
            <person name="Yamamoto M."/>
            <person name="Yamamoto S."/>
            <person name="Yamane H."/>
            <person name="Yoshiki S."/>
            <person name="Yoshihara R."/>
            <person name="Yukawa K."/>
            <person name="Zhong H."/>
            <person name="Yano M."/>
            <person name="Yuan Q."/>
            <person name="Ouyang S."/>
            <person name="Liu J."/>
            <person name="Jones K.M."/>
            <person name="Gansberger K."/>
            <person name="Moffat K."/>
            <person name="Hill J."/>
            <person name="Bera J."/>
            <person name="Fadrosh D."/>
            <person name="Jin S."/>
            <person name="Johri S."/>
            <person name="Kim M."/>
            <person name="Overton L."/>
            <person name="Reardon M."/>
            <person name="Tsitrin T."/>
            <person name="Vuong H."/>
            <person name="Weaver B."/>
            <person name="Ciecko A."/>
            <person name="Tallon L."/>
            <person name="Jackson J."/>
            <person name="Pai G."/>
            <person name="Aken S.V."/>
            <person name="Utterback T."/>
            <person name="Reidmuller S."/>
            <person name="Feldblyum T."/>
            <person name="Hsiao J."/>
            <person name="Zismann V."/>
            <person name="Iobst S."/>
            <person name="de Vazeille A.R."/>
            <person name="Buell C.R."/>
            <person name="Ying K."/>
            <person name="Li Y."/>
            <person name="Lu T."/>
            <person name="Huang Y."/>
            <person name="Zhao Q."/>
            <person name="Feng Q."/>
            <person name="Zhang L."/>
            <person name="Zhu J."/>
            <person name="Weng Q."/>
            <person name="Mu J."/>
            <person name="Lu Y."/>
            <person name="Fan D."/>
            <person name="Liu Y."/>
            <person name="Guan J."/>
            <person name="Zhang Y."/>
            <person name="Yu S."/>
            <person name="Liu X."/>
            <person name="Zhang Y."/>
            <person name="Hong G."/>
            <person name="Han B."/>
            <person name="Choisne N."/>
            <person name="Demange N."/>
            <person name="Orjeda G."/>
            <person name="Samain S."/>
            <person name="Cattolico L."/>
            <person name="Pelletier E."/>
            <person name="Couloux A."/>
            <person name="Segurens B."/>
            <person name="Wincker P."/>
            <person name="D'Hont A."/>
            <person name="Scarpelli C."/>
            <person name="Weissenbach J."/>
            <person name="Salanoubat M."/>
            <person name="Quetier F."/>
            <person name="Yu Y."/>
            <person name="Kim H.R."/>
            <person name="Rambo T."/>
            <person name="Currie J."/>
            <person name="Collura K."/>
            <person name="Luo M."/>
            <person name="Yang T."/>
            <person name="Ammiraju J.S.S."/>
            <person name="Engler F."/>
            <person name="Soderlund C."/>
            <person name="Wing R.A."/>
            <person name="Palmer L.E."/>
            <person name="de la Bastide M."/>
            <person name="Spiegel L."/>
            <person name="Nascimento L."/>
            <person name="Zutavern T."/>
            <person name="O'Shaughnessy A."/>
            <person name="Dike S."/>
            <person name="Dedhia N."/>
            <person name="Preston R."/>
            <person name="Balija V."/>
            <person name="McCombie W.R."/>
            <person name="Chow T."/>
            <person name="Chen H."/>
            <person name="Chung M."/>
            <person name="Chen C."/>
            <person name="Shaw J."/>
            <person name="Wu H."/>
            <person name="Hsiao K."/>
            <person name="Chao Y."/>
            <person name="Chu M."/>
            <person name="Cheng C."/>
            <person name="Hour A."/>
            <person name="Lee P."/>
            <person name="Lin S."/>
            <person name="Lin Y."/>
            <person name="Liou J."/>
            <person name="Liu S."/>
            <person name="Hsing Y."/>
            <person name="Raghuvanshi S."/>
            <person name="Mohanty A."/>
            <person name="Bharti A.K."/>
            <person name="Gaur A."/>
            <person name="Gupta V."/>
            <person name="Kumar D."/>
            <person name="Ravi V."/>
            <person name="Vij S."/>
            <person name="Kapur A."/>
            <person name="Khurana P."/>
            <person name="Khurana P."/>
            <person name="Khurana J.P."/>
            <person name="Tyagi A.K."/>
            <person name="Gaikwad K."/>
            <person name="Singh A."/>
            <person name="Dalal V."/>
            <person name="Srivastava S."/>
            <person name="Dixit A."/>
            <person name="Pal A.K."/>
            <person name="Ghazi I.A."/>
            <person name="Yadav M."/>
            <person name="Pandit A."/>
            <person name="Bhargava A."/>
            <person name="Sureshbabu K."/>
            <person name="Batra K."/>
            <person name="Sharma T.R."/>
            <person name="Mohapatra T."/>
            <person name="Singh N.K."/>
            <person name="Messing J."/>
            <person name="Nelson A.B."/>
            <person name="Fuks G."/>
            <person name="Kavchok S."/>
            <person name="Keizer G."/>
            <person name="Linton E."/>
            <person name="Llaca V."/>
            <person name="Song R."/>
            <person name="Tanyolac B."/>
            <person name="Young S."/>
            <person name="Ho-Il K."/>
            <person name="Hahn J.H."/>
            <person name="Sangsakoo G."/>
            <person name="Vanavichit A."/>
            <person name="de Mattos Luiz.A.T."/>
            <person name="Zimmer P.D."/>
            <person name="Malone G."/>
            <person name="Dellagostin O."/>
            <person name="de Oliveira A.C."/>
            <person name="Bevan M."/>
            <person name="Bancroft I."/>
            <person name="Minx P."/>
            <person name="Cordum H."/>
            <person name="Wilson R."/>
            <person name="Cheng Z."/>
            <person name="Jin W."/>
            <person name="Jiang J."/>
            <person name="Leong S.A."/>
            <person name="Iwama H."/>
            <person name="Gojobori T."/>
            <person name="Itoh T."/>
            <person name="Niimura Y."/>
            <person name="Fujii Y."/>
            <person name="Habara T."/>
            <person name="Sakai H."/>
            <person name="Sato Y."/>
            <person name="Wilson G."/>
            <person name="Kumar K."/>
            <person name="McCouch S."/>
            <person name="Juretic N."/>
            <person name="Hoen D."/>
            <person name="Wright S."/>
            <person name="Bruskiewich R."/>
            <person name="Bureau T."/>
            <person name="Miyao A."/>
            <person name="Hirochika H."/>
            <person name="Nishikawa T."/>
            <person name="Kadowaki K."/>
            <person name="Sugiura M."/>
            <person name="Burr B."/>
            <person name="Sasaki T."/>
        </authorList>
    </citation>
    <scope>NUCLEOTIDE SEQUENCE [LARGE SCALE GENOMIC DNA]</scope>
    <source>
        <strain evidence="3">cv. Nipponbare</strain>
    </source>
</reference>
<accession>C7J814</accession>
<dbReference type="Proteomes" id="UP000000763">
    <property type="component" value="Chromosome 10"/>
</dbReference>
<dbReference type="AlphaFoldDB" id="C7J814"/>
<feature type="compositionally biased region" description="Low complexity" evidence="1">
    <location>
        <begin position="210"/>
        <end position="220"/>
    </location>
</feature>
<proteinExistence type="predicted"/>
<dbReference type="KEGG" id="dosa:Os10g0474600"/>
<feature type="compositionally biased region" description="Basic residues" evidence="1">
    <location>
        <begin position="1"/>
        <end position="11"/>
    </location>
</feature>
<reference evidence="3" key="2">
    <citation type="journal article" date="2008" name="Nucleic Acids Res.">
        <title>The rice annotation project database (RAP-DB): 2008 update.</title>
        <authorList>
            <consortium name="The rice annotation project (RAP)"/>
        </authorList>
    </citation>
    <scope>GENOME REANNOTATION</scope>
    <source>
        <strain evidence="3">cv. Nipponbare</strain>
    </source>
</reference>
<feature type="region of interest" description="Disordered" evidence="1">
    <location>
        <begin position="140"/>
        <end position="160"/>
    </location>
</feature>
<evidence type="ECO:0000313" key="2">
    <source>
        <dbReference type="EMBL" id="BAH94931.1"/>
    </source>
</evidence>
<feature type="compositionally biased region" description="Basic residues" evidence="1">
    <location>
        <begin position="221"/>
        <end position="230"/>
    </location>
</feature>
<feature type="region of interest" description="Disordered" evidence="1">
    <location>
        <begin position="199"/>
        <end position="244"/>
    </location>
</feature>